<feature type="signal peptide" evidence="1">
    <location>
        <begin position="1"/>
        <end position="30"/>
    </location>
</feature>
<keyword evidence="3" id="KW-1185">Reference proteome</keyword>
<reference evidence="2" key="1">
    <citation type="submission" date="2016-11" db="EMBL/GenBank/DDBJ databases">
        <authorList>
            <person name="Jaros S."/>
            <person name="Januszkiewicz K."/>
            <person name="Wedrychowicz H."/>
        </authorList>
    </citation>
    <scope>NUCLEOTIDE SEQUENCE [LARGE SCALE GENOMIC DNA]</scope>
    <source>
        <strain evidence="2">CGMCC 1.7049</strain>
    </source>
</reference>
<dbReference type="RefSeq" id="WP_072898184.1">
    <property type="nucleotide sequence ID" value="NZ_FQWZ01000006.1"/>
</dbReference>
<dbReference type="AlphaFoldDB" id="A0A1M5QMT6"/>
<protein>
    <recommendedName>
        <fullName evidence="4">DUF4412 domain-containing protein</fullName>
    </recommendedName>
</protein>
<evidence type="ECO:0008006" key="4">
    <source>
        <dbReference type="Google" id="ProtNLM"/>
    </source>
</evidence>
<sequence length="238" mass="25855">MIRWPFVVLLHRYRRLAGALLIGWPALALAAGGSATLQTFDPDGEAVTVSIETLDGQRLRLASPDHPEAYLLMLGSRTYNVMQFGGMPLVMDAADMLTQMGAPMPAAPAPTDDIRKLVSLEPTGQPETVAGIVGQRQRLRYLDSQNQMREEEVVTARDPLLHELSMGMYRAGVVMSAAAGVTAPDGSDQLARQLDAKGLGLLRMGTRMRVIAVDRRAPPVARFELPAEPMQGFPPLLE</sequence>
<dbReference type="OrthoDB" id="7741811at2"/>
<evidence type="ECO:0000313" key="3">
    <source>
        <dbReference type="Proteomes" id="UP000199758"/>
    </source>
</evidence>
<proteinExistence type="predicted"/>
<evidence type="ECO:0000256" key="1">
    <source>
        <dbReference type="SAM" id="SignalP"/>
    </source>
</evidence>
<keyword evidence="1" id="KW-0732">Signal</keyword>
<dbReference type="EMBL" id="FQWZ01000006">
    <property type="protein sequence ID" value="SHH15050.1"/>
    <property type="molecule type" value="Genomic_DNA"/>
</dbReference>
<accession>A0A1M5QMT6</accession>
<name>A0A1M5QMT6_9GAMM</name>
<dbReference type="Proteomes" id="UP000199758">
    <property type="component" value="Unassembled WGS sequence"/>
</dbReference>
<evidence type="ECO:0000313" key="2">
    <source>
        <dbReference type="EMBL" id="SHH15050.1"/>
    </source>
</evidence>
<dbReference type="STRING" id="490188.SAMN04488068_2701"/>
<organism evidence="2 3">
    <name type="scientific">Hydrocarboniphaga daqingensis</name>
    <dbReference type="NCBI Taxonomy" id="490188"/>
    <lineage>
        <taxon>Bacteria</taxon>
        <taxon>Pseudomonadati</taxon>
        <taxon>Pseudomonadota</taxon>
        <taxon>Gammaproteobacteria</taxon>
        <taxon>Nevskiales</taxon>
        <taxon>Nevskiaceae</taxon>
        <taxon>Hydrocarboniphaga</taxon>
    </lineage>
</organism>
<gene>
    <name evidence="2" type="ORF">SAMN04488068_2701</name>
</gene>
<feature type="chain" id="PRO_5012816063" description="DUF4412 domain-containing protein" evidence="1">
    <location>
        <begin position="31"/>
        <end position="238"/>
    </location>
</feature>